<dbReference type="PANTHER" id="PTHR23426:SF65">
    <property type="entry name" value="FERREDOXIN-2, MITOCHONDRIAL"/>
    <property type="match status" value="1"/>
</dbReference>
<dbReference type="InterPro" id="IPR001055">
    <property type="entry name" value="Adrenodoxin-like"/>
</dbReference>
<reference evidence="8" key="1">
    <citation type="submission" date="2020-09" db="EMBL/GenBank/DDBJ databases">
        <authorList>
            <person name="Yoon J.-W."/>
        </authorList>
    </citation>
    <scope>NUCLEOTIDE SEQUENCE</scope>
    <source>
        <strain evidence="8">KMU-158</strain>
    </source>
</reference>
<dbReference type="EMBL" id="JACXLD010000005">
    <property type="protein sequence ID" value="MBD2859504.1"/>
    <property type="molecule type" value="Genomic_DNA"/>
</dbReference>
<proteinExistence type="inferred from homology"/>
<dbReference type="CDD" id="cd00207">
    <property type="entry name" value="fer2"/>
    <property type="match status" value="1"/>
</dbReference>
<dbReference type="GO" id="GO:0046872">
    <property type="term" value="F:metal ion binding"/>
    <property type="evidence" value="ECO:0007669"/>
    <property type="project" value="UniProtKB-KW"/>
</dbReference>
<evidence type="ECO:0000256" key="1">
    <source>
        <dbReference type="ARBA" id="ARBA00010914"/>
    </source>
</evidence>
<dbReference type="Pfam" id="PF00111">
    <property type="entry name" value="Fer2"/>
    <property type="match status" value="1"/>
</dbReference>
<dbReference type="PRINTS" id="PR00355">
    <property type="entry name" value="ADRENODOXIN"/>
</dbReference>
<feature type="domain" description="2Fe-2S ferredoxin-type" evidence="7">
    <location>
        <begin position="2"/>
        <end position="105"/>
    </location>
</feature>
<keyword evidence="9" id="KW-1185">Reference proteome</keyword>
<dbReference type="SUPFAM" id="SSF54292">
    <property type="entry name" value="2Fe-2S ferredoxin-like"/>
    <property type="match status" value="1"/>
</dbReference>
<dbReference type="Gene3D" id="3.10.20.30">
    <property type="match status" value="1"/>
</dbReference>
<organism evidence="8 9">
    <name type="scientific">Spongiibacter pelagi</name>
    <dbReference type="NCBI Taxonomy" id="2760804"/>
    <lineage>
        <taxon>Bacteria</taxon>
        <taxon>Pseudomonadati</taxon>
        <taxon>Pseudomonadota</taxon>
        <taxon>Gammaproteobacteria</taxon>
        <taxon>Cellvibrionales</taxon>
        <taxon>Spongiibacteraceae</taxon>
        <taxon>Spongiibacter</taxon>
    </lineage>
</organism>
<name>A0A927GXK0_9GAMM</name>
<dbReference type="Proteomes" id="UP000610558">
    <property type="component" value="Unassembled WGS sequence"/>
</dbReference>
<keyword evidence="5" id="KW-0411">Iron-sulfur</keyword>
<protein>
    <submittedName>
        <fullName evidence="8">2Fe-2S iron-sulfur cluster binding domain-containing protein</fullName>
    </submittedName>
</protein>
<dbReference type="GO" id="GO:0051537">
    <property type="term" value="F:2 iron, 2 sulfur cluster binding"/>
    <property type="evidence" value="ECO:0007669"/>
    <property type="project" value="UniProtKB-KW"/>
</dbReference>
<evidence type="ECO:0000256" key="2">
    <source>
        <dbReference type="ARBA" id="ARBA00022714"/>
    </source>
</evidence>
<dbReference type="PROSITE" id="PS51085">
    <property type="entry name" value="2FE2S_FER_2"/>
    <property type="match status" value="1"/>
</dbReference>
<evidence type="ECO:0000313" key="9">
    <source>
        <dbReference type="Proteomes" id="UP000610558"/>
    </source>
</evidence>
<evidence type="ECO:0000259" key="7">
    <source>
        <dbReference type="PROSITE" id="PS51085"/>
    </source>
</evidence>
<comment type="cofactor">
    <cofactor evidence="6">
        <name>[2Fe-2S] cluster</name>
        <dbReference type="ChEBI" id="CHEBI:190135"/>
    </cofactor>
</comment>
<comment type="similarity">
    <text evidence="1">Belongs to the adrenodoxin/putidaredoxin family.</text>
</comment>
<keyword evidence="2" id="KW-0001">2Fe-2S</keyword>
<evidence type="ECO:0000256" key="6">
    <source>
        <dbReference type="ARBA" id="ARBA00034078"/>
    </source>
</evidence>
<evidence type="ECO:0000256" key="4">
    <source>
        <dbReference type="ARBA" id="ARBA00023004"/>
    </source>
</evidence>
<evidence type="ECO:0000313" key="8">
    <source>
        <dbReference type="EMBL" id="MBD2859504.1"/>
    </source>
</evidence>
<dbReference type="AlphaFoldDB" id="A0A927GXK0"/>
<accession>A0A927GXK0</accession>
<gene>
    <name evidence="8" type="ORF">IB286_10855</name>
</gene>
<evidence type="ECO:0000256" key="3">
    <source>
        <dbReference type="ARBA" id="ARBA00022723"/>
    </source>
</evidence>
<dbReference type="GO" id="GO:0140647">
    <property type="term" value="P:P450-containing electron transport chain"/>
    <property type="evidence" value="ECO:0007669"/>
    <property type="project" value="InterPro"/>
</dbReference>
<evidence type="ECO:0000256" key="5">
    <source>
        <dbReference type="ARBA" id="ARBA00023014"/>
    </source>
</evidence>
<keyword evidence="4" id="KW-0408">Iron</keyword>
<dbReference type="InterPro" id="IPR036010">
    <property type="entry name" value="2Fe-2S_ferredoxin-like_sf"/>
</dbReference>
<dbReference type="InterPro" id="IPR012675">
    <property type="entry name" value="Beta-grasp_dom_sf"/>
</dbReference>
<dbReference type="RefSeq" id="WP_190765401.1">
    <property type="nucleotide sequence ID" value="NZ_JACXLD010000005.1"/>
</dbReference>
<comment type="caution">
    <text evidence="8">The sequence shown here is derived from an EMBL/GenBank/DDBJ whole genome shotgun (WGS) entry which is preliminary data.</text>
</comment>
<sequence length="106" mass="11468">MLLINFITHDGNAYEAEVEPGTTVMEAAINNGIDAILGDCGGVCSCATCHCYVDEAWQSKTGEPNEVEKDMLTCVLEPQDNSRLGCQITITEEMNGLTIHLPASQY</sequence>
<keyword evidence="3" id="KW-0479">Metal-binding</keyword>
<dbReference type="GO" id="GO:0009055">
    <property type="term" value="F:electron transfer activity"/>
    <property type="evidence" value="ECO:0007669"/>
    <property type="project" value="TreeGrafter"/>
</dbReference>
<dbReference type="PANTHER" id="PTHR23426">
    <property type="entry name" value="FERREDOXIN/ADRENODOXIN"/>
    <property type="match status" value="1"/>
</dbReference>
<dbReference type="InterPro" id="IPR001041">
    <property type="entry name" value="2Fe-2S_ferredoxin-type"/>
</dbReference>